<protein>
    <submittedName>
        <fullName evidence="1">Unannotated protein</fullName>
    </submittedName>
</protein>
<evidence type="ECO:0000313" key="1">
    <source>
        <dbReference type="EMBL" id="CAB4573671.1"/>
    </source>
</evidence>
<sequence>MVPVVWLKTPTMCAHTLAVRTPVWVASNQWVLPAPCAENITCEPCWNKPKLRVPLAKLPREMMVCQRLTLVVLGRTHASRVNDPPRRISAVDKVDTVPWKLTGEVGAVVGYAAAFAAVPANIAEPLVPPNGDDPPKVTPEAPTATARVAPEASVGVVLAALLKRNHNVGPSVVTVVP</sequence>
<reference evidence="1" key="1">
    <citation type="submission" date="2020-05" db="EMBL/GenBank/DDBJ databases">
        <authorList>
            <person name="Chiriac C."/>
            <person name="Salcher M."/>
            <person name="Ghai R."/>
            <person name="Kavagutti S V."/>
        </authorList>
    </citation>
    <scope>NUCLEOTIDE SEQUENCE</scope>
</reference>
<dbReference type="AlphaFoldDB" id="A0A6J6EBC1"/>
<organism evidence="1">
    <name type="scientific">freshwater metagenome</name>
    <dbReference type="NCBI Taxonomy" id="449393"/>
    <lineage>
        <taxon>unclassified sequences</taxon>
        <taxon>metagenomes</taxon>
        <taxon>ecological metagenomes</taxon>
    </lineage>
</organism>
<proteinExistence type="predicted"/>
<dbReference type="EMBL" id="CAEZTS010000035">
    <property type="protein sequence ID" value="CAB4573671.1"/>
    <property type="molecule type" value="Genomic_DNA"/>
</dbReference>
<name>A0A6J6EBC1_9ZZZZ</name>
<gene>
    <name evidence="1" type="ORF">UFOPK1722_00553</name>
</gene>
<accession>A0A6J6EBC1</accession>